<gene>
    <name evidence="6" type="primary">mipA_2</name>
    <name evidence="6" type="ORF">GHA_02855</name>
    <name evidence="7" type="ORF">TML_02978</name>
</gene>
<comment type="similarity">
    <text evidence="2">Belongs to the MipA/OmpV family.</text>
</comment>
<comment type="subcellular location">
    <subcellularLocation>
        <location evidence="1">Cell outer membrane</location>
    </subcellularLocation>
</comment>
<name>A0A9N8GUP5_9ENTR</name>
<evidence type="ECO:0000256" key="2">
    <source>
        <dbReference type="ARBA" id="ARBA00005722"/>
    </source>
</evidence>
<keyword evidence="4" id="KW-0472">Membrane</keyword>
<dbReference type="PANTHER" id="PTHR38776:SF1">
    <property type="entry name" value="MLTA-INTERACTING PROTEIN-RELATED"/>
    <property type="match status" value="1"/>
</dbReference>
<organism evidence="6 8">
    <name type="scientific">Citrobacter werkmanii</name>
    <dbReference type="NCBI Taxonomy" id="67827"/>
    <lineage>
        <taxon>Bacteria</taxon>
        <taxon>Pseudomonadati</taxon>
        <taxon>Pseudomonadota</taxon>
        <taxon>Gammaproteobacteria</taxon>
        <taxon>Enterobacterales</taxon>
        <taxon>Enterobacteriaceae</taxon>
        <taxon>Citrobacter</taxon>
        <taxon>Citrobacter freundii complex</taxon>
    </lineage>
</organism>
<keyword evidence="3" id="KW-0732">Signal</keyword>
<dbReference type="Pfam" id="PF06629">
    <property type="entry name" value="MipA"/>
    <property type="match status" value="1"/>
</dbReference>
<dbReference type="PANTHER" id="PTHR38776">
    <property type="entry name" value="MLTA-INTERACTING PROTEIN-RELATED"/>
    <property type="match status" value="1"/>
</dbReference>
<dbReference type="AlphaFoldDB" id="A0A9N8GUP5"/>
<dbReference type="GO" id="GO:0009252">
    <property type="term" value="P:peptidoglycan biosynthetic process"/>
    <property type="evidence" value="ECO:0007669"/>
    <property type="project" value="TreeGrafter"/>
</dbReference>
<comment type="caution">
    <text evidence="6">The sequence shown here is derived from an EMBL/GenBank/DDBJ whole genome shotgun (WGS) entry which is preliminary data.</text>
</comment>
<evidence type="ECO:0000313" key="9">
    <source>
        <dbReference type="Proteomes" id="UP000837205"/>
    </source>
</evidence>
<reference evidence="6" key="1">
    <citation type="submission" date="2020-05" db="EMBL/GenBank/DDBJ databases">
        <authorList>
            <person name="Delgado-Blas J."/>
        </authorList>
    </citation>
    <scope>NUCLEOTIDE SEQUENCE</scope>
    <source>
        <strain evidence="6">BB1459</strain>
        <strain evidence="7">BB1480</strain>
    </source>
</reference>
<accession>A0A9N8GUP5</accession>
<evidence type="ECO:0000313" key="8">
    <source>
        <dbReference type="Proteomes" id="UP000834503"/>
    </source>
</evidence>
<dbReference type="Proteomes" id="UP000834503">
    <property type="component" value="Unassembled WGS sequence"/>
</dbReference>
<dbReference type="Proteomes" id="UP000837205">
    <property type="component" value="Unassembled WGS sequence"/>
</dbReference>
<evidence type="ECO:0000313" key="7">
    <source>
        <dbReference type="EMBL" id="CAC9211066.1"/>
    </source>
</evidence>
<evidence type="ECO:0000256" key="3">
    <source>
        <dbReference type="ARBA" id="ARBA00022729"/>
    </source>
</evidence>
<evidence type="ECO:0000256" key="1">
    <source>
        <dbReference type="ARBA" id="ARBA00004442"/>
    </source>
</evidence>
<evidence type="ECO:0000313" key="6">
    <source>
        <dbReference type="EMBL" id="CAB5559325.1"/>
    </source>
</evidence>
<sequence length="323" mass="36041">MNFNGISITHQQKKHILCKEMGRDSCGVHYPASKMSSLAEKLGGYIPGLIRKIVGLKRIGGYTLTATHLNKELWIVTKLKLLALGVLAATAVSTAHAESQWTVGAGVGVINSPYKQYDRDVYPVPVVTYEGDNVWFHGLGGGYYLWNDTADKLSIMAYYDPTHFKPGDSDSHALRQLDKRKSSLMAGLSYVHNTQYGFLRTALAGDTLDNSNGFIWDLAWLYRYTNGALTLTPGIGVQYSSENYNDYYYGVSNHESRRSGLKSYSADDGWDPYLELTASYNFLGNWNVYGTGRYVRLSDEVKDSPMVDKSWSGIFSVGVTYKF</sequence>
<dbReference type="EMBL" id="CAIIUA010000001">
    <property type="protein sequence ID" value="CAC9211066.1"/>
    <property type="molecule type" value="Genomic_DNA"/>
</dbReference>
<dbReference type="GO" id="GO:0009279">
    <property type="term" value="C:cell outer membrane"/>
    <property type="evidence" value="ECO:0007669"/>
    <property type="project" value="UniProtKB-SubCell"/>
</dbReference>
<protein>
    <submittedName>
        <fullName evidence="6">MltA-interacting protein</fullName>
    </submittedName>
</protein>
<dbReference type="EMBL" id="CAHPQX010000012">
    <property type="protein sequence ID" value="CAB5559325.1"/>
    <property type="molecule type" value="Genomic_DNA"/>
</dbReference>
<keyword evidence="9" id="KW-1185">Reference proteome</keyword>
<dbReference type="InterPro" id="IPR010583">
    <property type="entry name" value="MipA"/>
</dbReference>
<keyword evidence="5" id="KW-0998">Cell outer membrane</keyword>
<evidence type="ECO:0000256" key="5">
    <source>
        <dbReference type="ARBA" id="ARBA00023237"/>
    </source>
</evidence>
<evidence type="ECO:0000256" key="4">
    <source>
        <dbReference type="ARBA" id="ARBA00023136"/>
    </source>
</evidence>
<proteinExistence type="inferred from homology"/>